<dbReference type="PANTHER" id="PTHR43081">
    <property type="entry name" value="ADENYLATE CYCLASE, TERMINAL-DIFFERENTIATION SPECIFIC-RELATED"/>
    <property type="match status" value="1"/>
</dbReference>
<dbReference type="SUPFAM" id="SSF55073">
    <property type="entry name" value="Nucleotide cyclase"/>
    <property type="match status" value="1"/>
</dbReference>
<dbReference type="Pfam" id="PF16701">
    <property type="entry name" value="Ad_Cy_reg"/>
    <property type="match status" value="1"/>
</dbReference>
<reference evidence="5" key="1">
    <citation type="submission" date="2016-10" db="EMBL/GenBank/DDBJ databases">
        <authorList>
            <person name="Varghese N."/>
            <person name="Submissions S."/>
        </authorList>
    </citation>
    <scope>NUCLEOTIDE SEQUENCE [LARGE SCALE GENOMIC DNA]</scope>
    <source>
        <strain evidence="5">DSM 22127</strain>
    </source>
</reference>
<accession>A0A1H1YIK4</accession>
<feature type="domain" description="Guanylate cyclase" evidence="3">
    <location>
        <begin position="179"/>
        <end position="288"/>
    </location>
</feature>
<dbReference type="RefSeq" id="WP_091733160.1">
    <property type="nucleotide sequence ID" value="NZ_LT629757.1"/>
</dbReference>
<dbReference type="GO" id="GO:0035556">
    <property type="term" value="P:intracellular signal transduction"/>
    <property type="evidence" value="ECO:0007669"/>
    <property type="project" value="InterPro"/>
</dbReference>
<evidence type="ECO:0000259" key="3">
    <source>
        <dbReference type="PROSITE" id="PS50125"/>
    </source>
</evidence>
<organism evidence="4 5">
    <name type="scientific">Nocardioides scoriae</name>
    <dbReference type="NCBI Taxonomy" id="642780"/>
    <lineage>
        <taxon>Bacteria</taxon>
        <taxon>Bacillati</taxon>
        <taxon>Actinomycetota</taxon>
        <taxon>Actinomycetes</taxon>
        <taxon>Propionibacteriales</taxon>
        <taxon>Nocardioidaceae</taxon>
        <taxon>Nocardioides</taxon>
    </lineage>
</organism>
<evidence type="ECO:0000313" key="4">
    <source>
        <dbReference type="EMBL" id="SDT21252.1"/>
    </source>
</evidence>
<evidence type="ECO:0000256" key="1">
    <source>
        <dbReference type="ARBA" id="ARBA00005381"/>
    </source>
</evidence>
<dbReference type="SMART" id="SM00044">
    <property type="entry name" value="CYCc"/>
    <property type="match status" value="1"/>
</dbReference>
<evidence type="ECO:0000256" key="2">
    <source>
        <dbReference type="SAM" id="MobiDB-lite"/>
    </source>
</evidence>
<dbReference type="CDD" id="cd07302">
    <property type="entry name" value="CHD"/>
    <property type="match status" value="1"/>
</dbReference>
<protein>
    <submittedName>
        <fullName evidence="4">Adenylate cyclase, class 3</fullName>
    </submittedName>
</protein>
<dbReference type="InterPro" id="IPR032026">
    <property type="entry name" value="Ad_Cy_reg"/>
</dbReference>
<dbReference type="Gene3D" id="3.30.70.1230">
    <property type="entry name" value="Nucleotide cyclase"/>
    <property type="match status" value="1"/>
</dbReference>
<dbReference type="EMBL" id="LT629757">
    <property type="protein sequence ID" value="SDT21252.1"/>
    <property type="molecule type" value="Genomic_DNA"/>
</dbReference>
<dbReference type="PROSITE" id="PS50125">
    <property type="entry name" value="GUANYLATE_CYCLASE_2"/>
    <property type="match status" value="1"/>
</dbReference>
<dbReference type="GO" id="GO:0009190">
    <property type="term" value="P:cyclic nucleotide biosynthetic process"/>
    <property type="evidence" value="ECO:0007669"/>
    <property type="project" value="InterPro"/>
</dbReference>
<dbReference type="InterPro" id="IPR029787">
    <property type="entry name" value="Nucleotide_cyclase"/>
</dbReference>
<dbReference type="AlphaFoldDB" id="A0A1H1YIK4"/>
<dbReference type="Pfam" id="PF00211">
    <property type="entry name" value="Guanylate_cyc"/>
    <property type="match status" value="1"/>
</dbReference>
<dbReference type="PANTHER" id="PTHR43081:SF1">
    <property type="entry name" value="ADENYLATE CYCLASE, TERMINAL-DIFFERENTIATION SPECIFIC"/>
    <property type="match status" value="1"/>
</dbReference>
<dbReference type="Proteomes" id="UP000198859">
    <property type="component" value="Chromosome I"/>
</dbReference>
<feature type="region of interest" description="Disordered" evidence="2">
    <location>
        <begin position="333"/>
        <end position="357"/>
    </location>
</feature>
<dbReference type="GO" id="GO:0004016">
    <property type="term" value="F:adenylate cyclase activity"/>
    <property type="evidence" value="ECO:0007669"/>
    <property type="project" value="UniProtKB-ARBA"/>
</dbReference>
<comment type="similarity">
    <text evidence="1">Belongs to the adenylyl cyclase class-3 family.</text>
</comment>
<evidence type="ECO:0000313" key="5">
    <source>
        <dbReference type="Proteomes" id="UP000198859"/>
    </source>
</evidence>
<sequence length="357" mass="39550">MSPGRRSPHDRRELIDLLEVHLMGEEPTLSGAEIAAEVGIPYAEARTRWRSLGFTEVDPDEPAFTHRDLEALRLTQQLVELGVVDEEDQSALVRTMGRSFARLAEWQMGLLGRVVDVDRMDVEELRAVVETVTPAVEELQSYVWRRHTLSAASRLLLAQADDDGAPDQSTAEDDGTVLGVGFADIVGYTRQSRSLTRREIGRMVDHFEGRALEVVTAHGGRIIKSIGDEILFVADRPEELARIGLELVEAAEQDDRFPELRVGLAWGPALARFGDVLGPVVNIASRLTSTSRPGRVLVDRALADEVEHDASFRLRRVRRTSVKGYRKLEPWALRRGDAPDDDTPSGPPAPDEASAEQ</sequence>
<name>A0A1H1YIK4_9ACTN</name>
<keyword evidence="5" id="KW-1185">Reference proteome</keyword>
<gene>
    <name evidence="4" type="ORF">SAMN04488570_3862</name>
</gene>
<dbReference type="STRING" id="642780.SAMN04488570_3862"/>
<dbReference type="InterPro" id="IPR050697">
    <property type="entry name" value="Adenylyl/Guanylyl_Cyclase_3/4"/>
</dbReference>
<dbReference type="InterPro" id="IPR001054">
    <property type="entry name" value="A/G_cyclase"/>
</dbReference>
<proteinExistence type="inferred from homology"/>